<gene>
    <name evidence="1" type="ORF">LPJ66_008906</name>
</gene>
<comment type="caution">
    <text evidence="1">The sequence shown here is derived from an EMBL/GenBank/DDBJ whole genome shotgun (WGS) entry which is preliminary data.</text>
</comment>
<dbReference type="EMBL" id="JANBPG010001900">
    <property type="protein sequence ID" value="KAJ1887830.1"/>
    <property type="molecule type" value="Genomic_DNA"/>
</dbReference>
<evidence type="ECO:0000313" key="2">
    <source>
        <dbReference type="Proteomes" id="UP001150581"/>
    </source>
</evidence>
<keyword evidence="2" id="KW-1185">Reference proteome</keyword>
<sequence>MQCSVCKTANPKHYYCGACVHDRVHQHDWVLGSRHTVAERAHPGTLQQQRHEHRSGRLQNLHQRISQLRAQISRRQQQISAAQRLRHQLALAQARRQTQLEEALAQGAARAAERQALGAQEACAKSLERCQRIERGLAGDRGTLARALSSVVGLQLDVPEDEVLALLDDGRQLFGLPWPGPEEWTRYPAEYINACVGHCVHVFSVLAHYFHADLPFRVLKRGPRLMIRPHWRSVDAGEALLSLSGGAGSGVAAFVVGLGMLLFNVAYLCHCRGVSVPVEQVADAVENLRLAVVGEPGPGPGPAVARRQQGAFALDVYAVIMEAAKMYAGPMLGGDGEGALRAQVHGVLRSLHLCDDAVDSVDYDDENWAII</sequence>
<proteinExistence type="predicted"/>
<evidence type="ECO:0000313" key="1">
    <source>
        <dbReference type="EMBL" id="KAJ1887830.1"/>
    </source>
</evidence>
<protein>
    <submittedName>
        <fullName evidence="1">Uncharacterized protein</fullName>
    </submittedName>
</protein>
<organism evidence="1 2">
    <name type="scientific">Kickxella alabastrina</name>
    <dbReference type="NCBI Taxonomy" id="61397"/>
    <lineage>
        <taxon>Eukaryota</taxon>
        <taxon>Fungi</taxon>
        <taxon>Fungi incertae sedis</taxon>
        <taxon>Zoopagomycota</taxon>
        <taxon>Kickxellomycotina</taxon>
        <taxon>Kickxellomycetes</taxon>
        <taxon>Kickxellales</taxon>
        <taxon>Kickxellaceae</taxon>
        <taxon>Kickxella</taxon>
    </lineage>
</organism>
<reference evidence="1" key="1">
    <citation type="submission" date="2022-07" db="EMBL/GenBank/DDBJ databases">
        <title>Phylogenomic reconstructions and comparative analyses of Kickxellomycotina fungi.</title>
        <authorList>
            <person name="Reynolds N.K."/>
            <person name="Stajich J.E."/>
            <person name="Barry K."/>
            <person name="Grigoriev I.V."/>
            <person name="Crous P."/>
            <person name="Smith M.E."/>
        </authorList>
    </citation>
    <scope>NUCLEOTIDE SEQUENCE</scope>
    <source>
        <strain evidence="1">Benny 63K</strain>
    </source>
</reference>
<name>A0ACC1IAZ9_9FUNG</name>
<accession>A0ACC1IAZ9</accession>
<dbReference type="Proteomes" id="UP001150581">
    <property type="component" value="Unassembled WGS sequence"/>
</dbReference>